<evidence type="ECO:0000256" key="6">
    <source>
        <dbReference type="ARBA" id="ARBA00023004"/>
    </source>
</evidence>
<evidence type="ECO:0000256" key="1">
    <source>
        <dbReference type="ARBA" id="ARBA00001966"/>
    </source>
</evidence>
<evidence type="ECO:0000256" key="3">
    <source>
        <dbReference type="ARBA" id="ARBA00022485"/>
    </source>
</evidence>
<keyword evidence="11" id="KW-1185">Reference proteome</keyword>
<keyword evidence="3" id="KW-0004">4Fe-4S</keyword>
<evidence type="ECO:0000259" key="9">
    <source>
        <dbReference type="SMART" id="SM00790"/>
    </source>
</evidence>
<dbReference type="PANTHER" id="PTHR30038">
    <property type="entry name" value="ALDEHYDE FERREDOXIN OXIDOREDUCTASE"/>
    <property type="match status" value="1"/>
</dbReference>
<feature type="domain" description="Aldehyde ferredoxin oxidoreductase N-terminal" evidence="9">
    <location>
        <begin position="8"/>
        <end position="208"/>
    </location>
</feature>
<dbReference type="RefSeq" id="WP_270452655.1">
    <property type="nucleotide sequence ID" value="NZ_JADPIE010000001.1"/>
</dbReference>
<dbReference type="AlphaFoldDB" id="A0A931AP65"/>
<dbReference type="SUPFAM" id="SSF56228">
    <property type="entry name" value="Aldehyde ferredoxin oxidoreductase, N-terminal domain"/>
    <property type="match status" value="1"/>
</dbReference>
<keyword evidence="6" id="KW-0408">Iron</keyword>
<dbReference type="SUPFAM" id="SSF48310">
    <property type="entry name" value="Aldehyde ferredoxin oxidoreductase, C-terminal domains"/>
    <property type="match status" value="1"/>
</dbReference>
<evidence type="ECO:0000256" key="8">
    <source>
        <dbReference type="ARBA" id="ARBA00049934"/>
    </source>
</evidence>
<reference evidence="10" key="1">
    <citation type="submission" date="2020-11" db="EMBL/GenBank/DDBJ databases">
        <title>Halonatronomonas betainensis gen. nov., sp. nov. a novel haloalkaliphilic representative of the family Halanaerobiacae capable of betaine degradation.</title>
        <authorList>
            <person name="Boltyanskaya Y."/>
            <person name="Kevbrin V."/>
            <person name="Detkova E."/>
            <person name="Grouzdev D.S."/>
            <person name="Koziaeva V."/>
            <person name="Zhilina T."/>
        </authorList>
    </citation>
    <scope>NUCLEOTIDE SEQUENCE</scope>
    <source>
        <strain evidence="10">Z-7014</strain>
    </source>
</reference>
<accession>A0A931AP65</accession>
<dbReference type="InterPro" id="IPR036503">
    <property type="entry name" value="Ald_Fedxn_OxRdtase_N_sf"/>
</dbReference>
<dbReference type="Proteomes" id="UP000621436">
    <property type="component" value="Unassembled WGS sequence"/>
</dbReference>
<comment type="cofactor">
    <cofactor evidence="8">
        <name>tungstopterin</name>
        <dbReference type="ChEBI" id="CHEBI:30402"/>
    </cofactor>
</comment>
<protein>
    <submittedName>
        <fullName evidence="10">Aldehyde ferredoxin oxidoreductase family protein</fullName>
    </submittedName>
</protein>
<proteinExistence type="inferred from homology"/>
<dbReference type="GO" id="GO:0016625">
    <property type="term" value="F:oxidoreductase activity, acting on the aldehyde or oxo group of donors, iron-sulfur protein as acceptor"/>
    <property type="evidence" value="ECO:0007669"/>
    <property type="project" value="InterPro"/>
</dbReference>
<keyword evidence="5" id="KW-0560">Oxidoreductase</keyword>
<name>A0A931AP65_9FIRM</name>
<keyword evidence="4" id="KW-0479">Metal-binding</keyword>
<organism evidence="10 11">
    <name type="scientific">Halonatronomonas betaini</name>
    <dbReference type="NCBI Taxonomy" id="2778430"/>
    <lineage>
        <taxon>Bacteria</taxon>
        <taxon>Bacillati</taxon>
        <taxon>Bacillota</taxon>
        <taxon>Clostridia</taxon>
        <taxon>Halanaerobiales</taxon>
        <taxon>Halarsenatibacteraceae</taxon>
        <taxon>Halonatronomonas</taxon>
    </lineage>
</organism>
<dbReference type="InterPro" id="IPR013984">
    <property type="entry name" value="Ald_Fedxn_OxRdtase_dom2"/>
</dbReference>
<dbReference type="Pfam" id="PF02730">
    <property type="entry name" value="AFOR_N"/>
    <property type="match status" value="1"/>
</dbReference>
<dbReference type="Gene3D" id="1.10.599.10">
    <property type="entry name" value="Aldehyde Ferredoxin Oxidoreductase Protein, subunit A, domain 3"/>
    <property type="match status" value="1"/>
</dbReference>
<gene>
    <name evidence="10" type="ORF">I0Q91_02465</name>
</gene>
<comment type="similarity">
    <text evidence="2">Belongs to the AOR/FOR family.</text>
</comment>
<dbReference type="GO" id="GO:0046872">
    <property type="term" value="F:metal ion binding"/>
    <property type="evidence" value="ECO:0007669"/>
    <property type="project" value="UniProtKB-KW"/>
</dbReference>
<evidence type="ECO:0000313" key="11">
    <source>
        <dbReference type="Proteomes" id="UP000621436"/>
    </source>
</evidence>
<comment type="caution">
    <text evidence="10">The sequence shown here is derived from an EMBL/GenBank/DDBJ whole genome shotgun (WGS) entry which is preliminary data.</text>
</comment>
<evidence type="ECO:0000256" key="2">
    <source>
        <dbReference type="ARBA" id="ARBA00011032"/>
    </source>
</evidence>
<dbReference type="GO" id="GO:0051539">
    <property type="term" value="F:4 iron, 4 sulfur cluster binding"/>
    <property type="evidence" value="ECO:0007669"/>
    <property type="project" value="UniProtKB-KW"/>
</dbReference>
<evidence type="ECO:0000256" key="5">
    <source>
        <dbReference type="ARBA" id="ARBA00023002"/>
    </source>
</evidence>
<dbReference type="InterPro" id="IPR013983">
    <property type="entry name" value="Ald_Fedxn_OxRdtase_N"/>
</dbReference>
<dbReference type="InterPro" id="IPR001203">
    <property type="entry name" value="OxRdtase_Ald_Fedxn_C"/>
</dbReference>
<dbReference type="SMART" id="SM00790">
    <property type="entry name" value="AFOR_N"/>
    <property type="match status" value="1"/>
</dbReference>
<dbReference type="Gene3D" id="1.10.569.10">
    <property type="entry name" value="Aldehyde Ferredoxin Oxidoreductase Protein, subunit A, domain 2"/>
    <property type="match status" value="1"/>
</dbReference>
<dbReference type="InterPro" id="IPR051919">
    <property type="entry name" value="W-dependent_AOR"/>
</dbReference>
<evidence type="ECO:0000256" key="4">
    <source>
        <dbReference type="ARBA" id="ARBA00022723"/>
    </source>
</evidence>
<dbReference type="Pfam" id="PF01314">
    <property type="entry name" value="AFOR_C"/>
    <property type="match status" value="1"/>
</dbReference>
<dbReference type="Gene3D" id="3.60.9.10">
    <property type="entry name" value="Aldehyde ferredoxin oxidoreductase, N-terminal domain"/>
    <property type="match status" value="1"/>
</dbReference>
<comment type="cofactor">
    <cofactor evidence="1">
        <name>[4Fe-4S] cluster</name>
        <dbReference type="ChEBI" id="CHEBI:49883"/>
    </cofactor>
</comment>
<evidence type="ECO:0000313" key="10">
    <source>
        <dbReference type="EMBL" id="MBF8435932.1"/>
    </source>
</evidence>
<dbReference type="EMBL" id="JADPIE010000001">
    <property type="protein sequence ID" value="MBF8435932.1"/>
    <property type="molecule type" value="Genomic_DNA"/>
</dbReference>
<dbReference type="GO" id="GO:0009055">
    <property type="term" value="F:electron transfer activity"/>
    <property type="evidence" value="ECO:0007669"/>
    <property type="project" value="InterPro"/>
</dbReference>
<dbReference type="PANTHER" id="PTHR30038:SF0">
    <property type="entry name" value="TUNGSTEN-CONTAINING ALDEHYDE FERREDOXIN OXIDOREDUCTASE"/>
    <property type="match status" value="1"/>
</dbReference>
<dbReference type="InterPro" id="IPR013985">
    <property type="entry name" value="Ald_Fedxn_OxRdtase_dom3"/>
</dbReference>
<sequence length="604" mass="65537">MSKIGEAKILRVDLTAGETKEETLAPEMVKKYLGGRGLASKLLADEIDPGIDPLSPENRLIFANGLLTGTNASTGGRYMVVTKGPLTGTIASSNSGGYFGAELRFAGYDMIVFQGKSEKPVYLQLMDGKAELKDASHIWGKKVDETTDILVEESGDERAKVSCIGPAGENQVMFASIMNDKNRAAGRTGVGAVMGSKNLKALVVRGDKSNFDYDKEALMKVVKKQTQIIKDDGVTGEGLPTYGTKVLDNIINETGGYPTRNFQEATFEGTEEVSGEALVEKGYLQKKKACYACPIACGRDTKLPSGRSGEGPEYETGWSFGAACGVNDLNAITEANYMCNELGLDTISAGATIAAAMELYEKGHIDREKLENGPELKFGSSEAIVYYTKAMAYREGIGDDLALGSARLGEKYGMPEVSMAVKKQELPAYDPRALQGMALNYATSNRGGCHVRGYLVSPEVLGVPEKLDPQDLESKPEWAKIFQDLTALIDSIGLCLFTSFALGAEDYQELVNAVTDYDLTTEEFMEIGDRIYTLERQFNLEAGLTKEDDTLPKRLLEEGIPDGPMKGKVAHLDKMLPKYYELRGWDNNGVPTADTLNKLGLDEL</sequence>
<dbReference type="InterPro" id="IPR036021">
    <property type="entry name" value="Tungsten_al_ferr_oxy-like_C"/>
</dbReference>
<keyword evidence="7" id="KW-0411">Iron-sulfur</keyword>
<evidence type="ECO:0000256" key="7">
    <source>
        <dbReference type="ARBA" id="ARBA00023014"/>
    </source>
</evidence>